<comment type="caution">
    <text evidence="4">The sequence shown here is derived from an EMBL/GenBank/DDBJ whole genome shotgun (WGS) entry which is preliminary data.</text>
</comment>
<gene>
    <name evidence="4" type="ORF">F6B40_05550</name>
</gene>
<sequence>MTAVHVRPMTRAEYDLWQSRLAEDYAAEQVSAGRWDAETALQRAQDENSRALPHGVDTPRTLILRGVLADGTPIGHAWVGLDHPRGAPDTAFLYDFEIEPEHRGTGLGRAFLTAVEGAVRDAGTGSLELNVFGTNAPAIALYGSNGYEVITQQMRKRLVE</sequence>
<dbReference type="PANTHER" id="PTHR43877">
    <property type="entry name" value="AMINOALKYLPHOSPHONATE N-ACETYLTRANSFERASE-RELATED-RELATED"/>
    <property type="match status" value="1"/>
</dbReference>
<feature type="domain" description="N-acetyltransferase" evidence="3">
    <location>
        <begin position="4"/>
        <end position="160"/>
    </location>
</feature>
<keyword evidence="1 4" id="KW-0808">Transferase</keyword>
<evidence type="ECO:0000259" key="3">
    <source>
        <dbReference type="PROSITE" id="PS51186"/>
    </source>
</evidence>
<organism evidence="4 5">
    <name type="scientific">Microbacterium caowuchunii</name>
    <dbReference type="NCBI Taxonomy" id="2614638"/>
    <lineage>
        <taxon>Bacteria</taxon>
        <taxon>Bacillati</taxon>
        <taxon>Actinomycetota</taxon>
        <taxon>Actinomycetes</taxon>
        <taxon>Micrococcales</taxon>
        <taxon>Microbacteriaceae</taxon>
        <taxon>Microbacterium</taxon>
    </lineage>
</organism>
<dbReference type="RefSeq" id="WP_150892493.1">
    <property type="nucleotide sequence ID" value="NZ_VYUY01000006.1"/>
</dbReference>
<dbReference type="Gene3D" id="3.40.630.30">
    <property type="match status" value="1"/>
</dbReference>
<evidence type="ECO:0000313" key="4">
    <source>
        <dbReference type="EMBL" id="KAA9135138.1"/>
    </source>
</evidence>
<dbReference type="InterPro" id="IPR016181">
    <property type="entry name" value="Acyl_CoA_acyltransferase"/>
</dbReference>
<keyword evidence="2" id="KW-0012">Acyltransferase</keyword>
<dbReference type="AlphaFoldDB" id="A0A5N0TL29"/>
<dbReference type="EMBL" id="VYUY01000006">
    <property type="protein sequence ID" value="KAA9135138.1"/>
    <property type="molecule type" value="Genomic_DNA"/>
</dbReference>
<dbReference type="Proteomes" id="UP000326838">
    <property type="component" value="Unassembled WGS sequence"/>
</dbReference>
<dbReference type="InterPro" id="IPR050832">
    <property type="entry name" value="Bact_Acetyltransf"/>
</dbReference>
<proteinExistence type="predicted"/>
<protein>
    <submittedName>
        <fullName evidence="4">GNAT family N-acetyltransferase</fullName>
    </submittedName>
</protein>
<evidence type="ECO:0000256" key="2">
    <source>
        <dbReference type="ARBA" id="ARBA00023315"/>
    </source>
</evidence>
<reference evidence="5" key="1">
    <citation type="submission" date="2019-09" db="EMBL/GenBank/DDBJ databases">
        <title>Mumia zhuanghuii sp. nov. isolated from the intestinal contents of plateau pika (Ochotona curzoniae) in the Qinghai-Tibet plateau of China.</title>
        <authorList>
            <person name="Tian Z."/>
        </authorList>
    </citation>
    <scope>NUCLEOTIDE SEQUENCE [LARGE SCALE GENOMIC DNA]</scope>
    <source>
        <strain evidence="5">L-033</strain>
    </source>
</reference>
<evidence type="ECO:0000313" key="5">
    <source>
        <dbReference type="Proteomes" id="UP000326838"/>
    </source>
</evidence>
<accession>A0A5N0TL29</accession>
<keyword evidence="5" id="KW-1185">Reference proteome</keyword>
<dbReference type="GO" id="GO:0016747">
    <property type="term" value="F:acyltransferase activity, transferring groups other than amino-acyl groups"/>
    <property type="evidence" value="ECO:0007669"/>
    <property type="project" value="InterPro"/>
</dbReference>
<dbReference type="PROSITE" id="PS51186">
    <property type="entry name" value="GNAT"/>
    <property type="match status" value="1"/>
</dbReference>
<name>A0A5N0TL29_9MICO</name>
<evidence type="ECO:0000256" key="1">
    <source>
        <dbReference type="ARBA" id="ARBA00022679"/>
    </source>
</evidence>
<dbReference type="Pfam" id="PF00583">
    <property type="entry name" value="Acetyltransf_1"/>
    <property type="match status" value="1"/>
</dbReference>
<dbReference type="InterPro" id="IPR000182">
    <property type="entry name" value="GNAT_dom"/>
</dbReference>
<dbReference type="SUPFAM" id="SSF55729">
    <property type="entry name" value="Acyl-CoA N-acyltransferases (Nat)"/>
    <property type="match status" value="1"/>
</dbReference>
<dbReference type="CDD" id="cd04301">
    <property type="entry name" value="NAT_SF"/>
    <property type="match status" value="1"/>
</dbReference>
<dbReference type="PANTHER" id="PTHR43877:SF2">
    <property type="entry name" value="AMINOALKYLPHOSPHONATE N-ACETYLTRANSFERASE-RELATED"/>
    <property type="match status" value="1"/>
</dbReference>